<feature type="domain" description="GLUE N-terminal" evidence="9">
    <location>
        <begin position="10"/>
        <end position="264"/>
    </location>
</feature>
<keyword evidence="5" id="KW-0862">Zinc</keyword>
<comment type="subunit">
    <text evidence="7">Component of the endosomal sorting complex required for transport II (ESCRT-II).</text>
</comment>
<comment type="similarity">
    <text evidence="1 7">Belongs to the VPS36 family.</text>
</comment>
<comment type="function">
    <text evidence="7">Component of the ESCRT-II complex (endosomal sorting complex required for transport II), which is required for multivesicular body (MVB) formation and sorting of endosomal cargo proteins into MVBs.</text>
</comment>
<proteinExistence type="inferred from homology"/>
<dbReference type="InterPro" id="IPR036390">
    <property type="entry name" value="WH_DNA-bd_sf"/>
</dbReference>
<dbReference type="Gene3D" id="1.10.10.10">
    <property type="entry name" value="Winged helix-like DNA-binding domain superfamily/Winged helix DNA-binding domain"/>
    <property type="match status" value="2"/>
</dbReference>
<comment type="subcellular location">
    <subcellularLocation>
        <location evidence="7">Cytoplasm</location>
    </subcellularLocation>
    <subcellularLocation>
        <location evidence="7">Endosome</location>
    </subcellularLocation>
</comment>
<evidence type="ECO:0000256" key="6">
    <source>
        <dbReference type="ARBA" id="ARBA00022927"/>
    </source>
</evidence>
<dbReference type="InterPro" id="IPR001876">
    <property type="entry name" value="Znf_RanBP2"/>
</dbReference>
<dbReference type="SUPFAM" id="SSF46785">
    <property type="entry name" value="Winged helix' DNA-binding domain"/>
    <property type="match status" value="1"/>
</dbReference>
<dbReference type="Proteomes" id="UP001201163">
    <property type="component" value="Unassembled WGS sequence"/>
</dbReference>
<dbReference type="GO" id="GO:0008270">
    <property type="term" value="F:zinc ion binding"/>
    <property type="evidence" value="ECO:0007669"/>
    <property type="project" value="UniProtKB-KW"/>
</dbReference>
<evidence type="ECO:0000313" key="10">
    <source>
        <dbReference type="EMBL" id="KAH8983342.1"/>
    </source>
</evidence>
<accession>A0AAD4L9S4</accession>
<reference evidence="10" key="1">
    <citation type="submission" date="2022-01" db="EMBL/GenBank/DDBJ databases">
        <title>Comparative genomics reveals a dynamic genome evolution in the ectomycorrhizal milk-cap (Lactarius) mushrooms.</title>
        <authorList>
            <consortium name="DOE Joint Genome Institute"/>
            <person name="Lebreton A."/>
            <person name="Tang N."/>
            <person name="Kuo A."/>
            <person name="LaButti K."/>
            <person name="Drula E."/>
            <person name="Barry K."/>
            <person name="Clum A."/>
            <person name="Lipzen A."/>
            <person name="Mousain D."/>
            <person name="Ng V."/>
            <person name="Wang R."/>
            <person name="Wang X."/>
            <person name="Dai Y."/>
            <person name="Henrissat B."/>
            <person name="Grigoriev I.V."/>
            <person name="Guerin-Laguette A."/>
            <person name="Yu F."/>
            <person name="Martin F.M."/>
        </authorList>
    </citation>
    <scope>NUCLEOTIDE SEQUENCE</scope>
    <source>
        <strain evidence="10">QP</strain>
    </source>
</reference>
<protein>
    <recommendedName>
        <fullName evidence="7">Vacuolar protein-sorting-associated protein 36</fullName>
    </recommendedName>
    <alternativeName>
        <fullName evidence="7">ESCRT-II complex subunit VPS36</fullName>
    </alternativeName>
</protein>
<dbReference type="InterPro" id="IPR037855">
    <property type="entry name" value="Vps36"/>
</dbReference>
<keyword evidence="2 7" id="KW-0813">Transport</keyword>
<comment type="caution">
    <text evidence="10">The sequence shown here is derived from an EMBL/GenBank/DDBJ whole genome shotgun (WGS) entry which is preliminary data.</text>
</comment>
<dbReference type="Pfam" id="PF11605">
    <property type="entry name" value="Vps36_ESCRT-II"/>
    <property type="match status" value="1"/>
</dbReference>
<evidence type="ECO:0000256" key="1">
    <source>
        <dbReference type="ARBA" id="ARBA00009697"/>
    </source>
</evidence>
<dbReference type="GO" id="GO:0043130">
    <property type="term" value="F:ubiquitin binding"/>
    <property type="evidence" value="ECO:0007669"/>
    <property type="project" value="UniProtKB-UniRule"/>
</dbReference>
<feature type="region of interest" description="Disordered" evidence="8">
    <location>
        <begin position="207"/>
        <end position="228"/>
    </location>
</feature>
<dbReference type="InterPro" id="IPR040608">
    <property type="entry name" value="Snf8/Vps36"/>
</dbReference>
<evidence type="ECO:0000256" key="3">
    <source>
        <dbReference type="ARBA" id="ARBA00022723"/>
    </source>
</evidence>
<keyword evidence="3" id="KW-0479">Metal-binding</keyword>
<evidence type="ECO:0000256" key="7">
    <source>
        <dbReference type="RuleBase" id="RU367095"/>
    </source>
</evidence>
<gene>
    <name evidence="10" type="ORF">EDB92DRAFT_1890972</name>
</gene>
<dbReference type="InterPro" id="IPR011993">
    <property type="entry name" value="PH-like_dom_sf"/>
</dbReference>
<dbReference type="PROSITE" id="PS51495">
    <property type="entry name" value="GLUE"/>
    <property type="match status" value="1"/>
</dbReference>
<evidence type="ECO:0000256" key="2">
    <source>
        <dbReference type="ARBA" id="ARBA00022448"/>
    </source>
</evidence>
<feature type="region of interest" description="Disordered" evidence="8">
    <location>
        <begin position="148"/>
        <end position="174"/>
    </location>
</feature>
<dbReference type="InterPro" id="IPR021648">
    <property type="entry name" value="GLUE_dom"/>
</dbReference>
<dbReference type="GO" id="GO:0000814">
    <property type="term" value="C:ESCRT II complex"/>
    <property type="evidence" value="ECO:0007669"/>
    <property type="project" value="UniProtKB-UniRule"/>
</dbReference>
<dbReference type="GO" id="GO:0031902">
    <property type="term" value="C:late endosome membrane"/>
    <property type="evidence" value="ECO:0007669"/>
    <property type="project" value="UniProtKB-UniRule"/>
</dbReference>
<dbReference type="AlphaFoldDB" id="A0AAD4L9S4"/>
<dbReference type="Gene3D" id="2.30.30.380">
    <property type="entry name" value="Zn-finger domain of Sec23/24"/>
    <property type="match status" value="1"/>
</dbReference>
<evidence type="ECO:0000256" key="5">
    <source>
        <dbReference type="ARBA" id="ARBA00022833"/>
    </source>
</evidence>
<dbReference type="GO" id="GO:0032266">
    <property type="term" value="F:phosphatidylinositol-3-phosphate binding"/>
    <property type="evidence" value="ECO:0007669"/>
    <property type="project" value="UniProtKB-UniRule"/>
</dbReference>
<evidence type="ECO:0000259" key="9">
    <source>
        <dbReference type="PROSITE" id="PS51495"/>
    </source>
</evidence>
<keyword evidence="11" id="KW-1185">Reference proteome</keyword>
<dbReference type="SMART" id="SM00547">
    <property type="entry name" value="ZnF_RBZ"/>
    <property type="match status" value="2"/>
</dbReference>
<dbReference type="Gene3D" id="6.10.140.260">
    <property type="match status" value="1"/>
</dbReference>
<dbReference type="Pfam" id="PF04157">
    <property type="entry name" value="EAP30"/>
    <property type="match status" value="1"/>
</dbReference>
<dbReference type="EMBL" id="JAKELL010000089">
    <property type="protein sequence ID" value="KAH8983342.1"/>
    <property type="molecule type" value="Genomic_DNA"/>
</dbReference>
<dbReference type="SUPFAM" id="SSF50729">
    <property type="entry name" value="PH domain-like"/>
    <property type="match status" value="2"/>
</dbReference>
<evidence type="ECO:0000313" key="11">
    <source>
        <dbReference type="Proteomes" id="UP001201163"/>
    </source>
</evidence>
<keyword evidence="6 7" id="KW-0653">Protein transport</keyword>
<dbReference type="Gene3D" id="2.30.29.30">
    <property type="entry name" value="Pleckstrin-homology domain (PH domain)/Phosphotyrosine-binding domain (PTB)"/>
    <property type="match status" value="1"/>
</dbReference>
<keyword evidence="7" id="KW-0967">Endosome</keyword>
<name>A0AAD4L9S4_9AGAM</name>
<keyword evidence="4" id="KW-0863">Zinc-finger</keyword>
<dbReference type="GO" id="GO:0043328">
    <property type="term" value="P:protein transport to vacuole involved in ubiquitin-dependent protein catabolic process via the multivesicular body sorting pathway"/>
    <property type="evidence" value="ECO:0007669"/>
    <property type="project" value="UniProtKB-UniRule"/>
</dbReference>
<dbReference type="PANTHER" id="PTHR13128:SF12">
    <property type="entry name" value="VACUOLAR PROTEIN-SORTING-ASSOCIATED PROTEIN 36"/>
    <property type="match status" value="1"/>
</dbReference>
<evidence type="ECO:0000256" key="4">
    <source>
        <dbReference type="ARBA" id="ARBA00022771"/>
    </source>
</evidence>
<dbReference type="InterPro" id="IPR036388">
    <property type="entry name" value="WH-like_DNA-bd_sf"/>
</dbReference>
<dbReference type="PANTHER" id="PTHR13128">
    <property type="entry name" value="VACUOLAR PROTEIN-SORTING-ASSOCIATED PROTEIN 36"/>
    <property type="match status" value="1"/>
</dbReference>
<feature type="compositionally biased region" description="Pro residues" evidence="8">
    <location>
        <begin position="149"/>
        <end position="161"/>
    </location>
</feature>
<sequence length="533" mass="57308">MTLQKYTRSVDGTIPVVALLYNDEESYASQDTVGIYDGIQKSIDHQNGTIYVTSHRLFYIDVLKPHSRSFVLDLSAIVRTEYYAGLFTSSSKVTIYLSSETPAAVSGDEAAESWQCEVCDFRNPPGSSPTGAKCALCGVPRSKVLSAAPTPPRAVSAPPPSAHLFSSSPPEASGSRPKEVACPACTFLNHPALTECEICGTALPRSAPPIKSAPPSRPGSPTSEGAGGDAMIRLSFRKGGDKVLYAVLKRSLLGRAWQTKSIGERTASSSAERIGIDGLVRGVETSTRTAQLDMNDALKDLDALMVKAREMVRLAGDLNERLTAVTKSSASSSGNAEPDTATFIRSSLAQLGLQMTDVPVTLDMARDEKRWYEQLARELAGVLQGTGGKNGLGMMATTRGIISLDEVWGGWNRARGVALLTPSQFLQVLPHLPAYTDPIITERTFRASGLRVLHTPTYTPAAFAARLHGMLLISGARTTLDIAQEEAVPTGLAAEMIEEAEAQGVICRDEAERGEVRWWLNVFQGYVWDGQDT</sequence>
<organism evidence="10 11">
    <name type="scientific">Lactarius akahatsu</name>
    <dbReference type="NCBI Taxonomy" id="416441"/>
    <lineage>
        <taxon>Eukaryota</taxon>
        <taxon>Fungi</taxon>
        <taxon>Dikarya</taxon>
        <taxon>Basidiomycota</taxon>
        <taxon>Agaricomycotina</taxon>
        <taxon>Agaricomycetes</taxon>
        <taxon>Russulales</taxon>
        <taxon>Russulaceae</taxon>
        <taxon>Lactarius</taxon>
    </lineage>
</organism>
<keyword evidence="7" id="KW-0963">Cytoplasm</keyword>
<evidence type="ECO:0000256" key="8">
    <source>
        <dbReference type="SAM" id="MobiDB-lite"/>
    </source>
</evidence>